<evidence type="ECO:0000313" key="2">
    <source>
        <dbReference type="EMBL" id="OOF92534.1"/>
    </source>
</evidence>
<dbReference type="Proteomes" id="UP000188318">
    <property type="component" value="Unassembled WGS sequence"/>
</dbReference>
<gene>
    <name evidence="2" type="ORF">ASPCADRAFT_8809</name>
</gene>
<dbReference type="PANTHER" id="PTHR35587">
    <property type="entry name" value="EXPRESSED PROTEIN"/>
    <property type="match status" value="1"/>
</dbReference>
<feature type="compositionally biased region" description="Acidic residues" evidence="1">
    <location>
        <begin position="60"/>
        <end position="69"/>
    </location>
</feature>
<feature type="compositionally biased region" description="Polar residues" evidence="1">
    <location>
        <begin position="82"/>
        <end position="91"/>
    </location>
</feature>
<dbReference type="OrthoDB" id="2873061at2759"/>
<dbReference type="STRING" id="602072.A0A1R3RDH8"/>
<dbReference type="AlphaFoldDB" id="A0A1R3RDH8"/>
<name>A0A1R3RDH8_ASPC5</name>
<dbReference type="EMBL" id="KV907507">
    <property type="protein sequence ID" value="OOF92534.1"/>
    <property type="molecule type" value="Genomic_DNA"/>
</dbReference>
<feature type="region of interest" description="Disordered" evidence="1">
    <location>
        <begin position="1"/>
        <end position="95"/>
    </location>
</feature>
<evidence type="ECO:0000313" key="3">
    <source>
        <dbReference type="Proteomes" id="UP000188318"/>
    </source>
</evidence>
<reference evidence="3" key="1">
    <citation type="journal article" date="2017" name="Genome Biol.">
        <title>Comparative genomics reveals high biological diversity and specific adaptations in the industrially and medically important fungal genus Aspergillus.</title>
        <authorList>
            <person name="de Vries R.P."/>
            <person name="Riley R."/>
            <person name="Wiebenga A."/>
            <person name="Aguilar-Osorio G."/>
            <person name="Amillis S."/>
            <person name="Uchima C.A."/>
            <person name="Anderluh G."/>
            <person name="Asadollahi M."/>
            <person name="Askin M."/>
            <person name="Barry K."/>
            <person name="Battaglia E."/>
            <person name="Bayram O."/>
            <person name="Benocci T."/>
            <person name="Braus-Stromeyer S.A."/>
            <person name="Caldana C."/>
            <person name="Canovas D."/>
            <person name="Cerqueira G.C."/>
            <person name="Chen F."/>
            <person name="Chen W."/>
            <person name="Choi C."/>
            <person name="Clum A."/>
            <person name="Dos Santos R.A."/>
            <person name="Damasio A.R."/>
            <person name="Diallinas G."/>
            <person name="Emri T."/>
            <person name="Fekete E."/>
            <person name="Flipphi M."/>
            <person name="Freyberg S."/>
            <person name="Gallo A."/>
            <person name="Gournas C."/>
            <person name="Habgood R."/>
            <person name="Hainaut M."/>
            <person name="Harispe M.L."/>
            <person name="Henrissat B."/>
            <person name="Hilden K.S."/>
            <person name="Hope R."/>
            <person name="Hossain A."/>
            <person name="Karabika E."/>
            <person name="Karaffa L."/>
            <person name="Karanyi Z."/>
            <person name="Krasevec N."/>
            <person name="Kuo A."/>
            <person name="Kusch H."/>
            <person name="LaButti K."/>
            <person name="Lagendijk E.L."/>
            <person name="Lapidus A."/>
            <person name="Levasseur A."/>
            <person name="Lindquist E."/>
            <person name="Lipzen A."/>
            <person name="Logrieco A.F."/>
            <person name="MacCabe A."/>
            <person name="Maekelae M.R."/>
            <person name="Malavazi I."/>
            <person name="Melin P."/>
            <person name="Meyer V."/>
            <person name="Mielnichuk N."/>
            <person name="Miskei M."/>
            <person name="Molnar A.P."/>
            <person name="Mule G."/>
            <person name="Ngan C.Y."/>
            <person name="Orejas M."/>
            <person name="Orosz E."/>
            <person name="Ouedraogo J.P."/>
            <person name="Overkamp K.M."/>
            <person name="Park H.-S."/>
            <person name="Perrone G."/>
            <person name="Piumi F."/>
            <person name="Punt P.J."/>
            <person name="Ram A.F."/>
            <person name="Ramon A."/>
            <person name="Rauscher S."/>
            <person name="Record E."/>
            <person name="Riano-Pachon D.M."/>
            <person name="Robert V."/>
            <person name="Roehrig J."/>
            <person name="Ruller R."/>
            <person name="Salamov A."/>
            <person name="Salih N.S."/>
            <person name="Samson R.A."/>
            <person name="Sandor E."/>
            <person name="Sanguinetti M."/>
            <person name="Schuetze T."/>
            <person name="Sepcic K."/>
            <person name="Shelest E."/>
            <person name="Sherlock G."/>
            <person name="Sophianopoulou V."/>
            <person name="Squina F.M."/>
            <person name="Sun H."/>
            <person name="Susca A."/>
            <person name="Todd R.B."/>
            <person name="Tsang A."/>
            <person name="Unkles S.E."/>
            <person name="van de Wiele N."/>
            <person name="van Rossen-Uffink D."/>
            <person name="Oliveira J.V."/>
            <person name="Vesth T.C."/>
            <person name="Visser J."/>
            <person name="Yu J.-H."/>
            <person name="Zhou M."/>
            <person name="Andersen M.R."/>
            <person name="Archer D.B."/>
            <person name="Baker S.E."/>
            <person name="Benoit I."/>
            <person name="Brakhage A.A."/>
            <person name="Braus G.H."/>
            <person name="Fischer R."/>
            <person name="Frisvad J.C."/>
            <person name="Goldman G.H."/>
            <person name="Houbraken J."/>
            <person name="Oakley B."/>
            <person name="Pocsi I."/>
            <person name="Scazzocchio C."/>
            <person name="Seiboth B."/>
            <person name="vanKuyk P.A."/>
            <person name="Wortman J."/>
            <person name="Dyer P.S."/>
            <person name="Grigoriev I.V."/>
        </authorList>
    </citation>
    <scope>NUCLEOTIDE SEQUENCE [LARGE SCALE GENOMIC DNA]</scope>
    <source>
        <strain evidence="3">ITEM 5010</strain>
    </source>
</reference>
<proteinExistence type="predicted"/>
<organism evidence="2 3">
    <name type="scientific">Aspergillus carbonarius (strain ITEM 5010)</name>
    <dbReference type="NCBI Taxonomy" id="602072"/>
    <lineage>
        <taxon>Eukaryota</taxon>
        <taxon>Fungi</taxon>
        <taxon>Dikarya</taxon>
        <taxon>Ascomycota</taxon>
        <taxon>Pezizomycotina</taxon>
        <taxon>Eurotiomycetes</taxon>
        <taxon>Eurotiomycetidae</taxon>
        <taxon>Eurotiales</taxon>
        <taxon>Aspergillaceae</taxon>
        <taxon>Aspergillus</taxon>
        <taxon>Aspergillus subgen. Circumdati</taxon>
    </lineage>
</organism>
<evidence type="ECO:0000256" key="1">
    <source>
        <dbReference type="SAM" id="MobiDB-lite"/>
    </source>
</evidence>
<sequence length="125" mass="14011">MAQSANQPQPATQAHQQQPQPFPSVRQRSRKNKQYPLAQYAPDTSTALQPVRRPVSPSPSEEEEEEVMDMGERTRGKLARQPATQDVSQMPEQEDTGLKLKLDLNLDVEVELKAKIHGDITLALL</sequence>
<keyword evidence="3" id="KW-1185">Reference proteome</keyword>
<dbReference type="OMA" id="QMPEQED"/>
<dbReference type="PANTHER" id="PTHR35587:SF4">
    <property type="match status" value="1"/>
</dbReference>
<protein>
    <submittedName>
        <fullName evidence="2">Uncharacterized protein</fullName>
    </submittedName>
</protein>
<feature type="compositionally biased region" description="Low complexity" evidence="1">
    <location>
        <begin position="1"/>
        <end position="19"/>
    </location>
</feature>
<feature type="compositionally biased region" description="Low complexity" evidence="1">
    <location>
        <begin position="50"/>
        <end position="59"/>
    </location>
</feature>
<accession>A0A1R3RDH8</accession>
<dbReference type="VEuPathDB" id="FungiDB:ASPCADRAFT_8809"/>